<sequence length="89" mass="9503">MLTFAKAGDAADVEFRRADLVQHLDDAVAEALQAKISKDCTDHGARALTLALAKLEAAARQCADAQVCLSRPSIQNALISARAKRLRGE</sequence>
<dbReference type="Proteomes" id="UP000195221">
    <property type="component" value="Unassembled WGS sequence"/>
</dbReference>
<dbReference type="EMBL" id="NBTZ01000023">
    <property type="protein sequence ID" value="OTP78490.1"/>
    <property type="molecule type" value="Genomic_DNA"/>
</dbReference>
<name>A0A242N497_CABSO</name>
<protein>
    <submittedName>
        <fullName evidence="1">Uncharacterized protein</fullName>
    </submittedName>
</protein>
<organism evidence="1 2">
    <name type="scientific">Caballeronia sordidicola</name>
    <name type="common">Burkholderia sordidicola</name>
    <dbReference type="NCBI Taxonomy" id="196367"/>
    <lineage>
        <taxon>Bacteria</taxon>
        <taxon>Pseudomonadati</taxon>
        <taxon>Pseudomonadota</taxon>
        <taxon>Betaproteobacteria</taxon>
        <taxon>Burkholderiales</taxon>
        <taxon>Burkholderiaceae</taxon>
        <taxon>Caballeronia</taxon>
    </lineage>
</organism>
<dbReference type="AlphaFoldDB" id="A0A242N497"/>
<accession>A0A242N497</accession>
<comment type="caution">
    <text evidence="1">The sequence shown here is derived from an EMBL/GenBank/DDBJ whole genome shotgun (WGS) entry which is preliminary data.</text>
</comment>
<evidence type="ECO:0000313" key="1">
    <source>
        <dbReference type="EMBL" id="OTP78490.1"/>
    </source>
</evidence>
<proteinExistence type="predicted"/>
<evidence type="ECO:0000313" key="2">
    <source>
        <dbReference type="Proteomes" id="UP000195221"/>
    </source>
</evidence>
<dbReference type="RefSeq" id="WP_143325634.1">
    <property type="nucleotide sequence ID" value="NZ_MSRG01000071.1"/>
</dbReference>
<gene>
    <name evidence="1" type="ORF">PAMC26577_04825</name>
</gene>
<reference evidence="1 2" key="1">
    <citation type="submission" date="2017-03" db="EMBL/GenBank/DDBJ databases">
        <title>Genome analysis of strain PAMC 26577.</title>
        <authorList>
            <person name="Oh H.-M."/>
            <person name="Yang J.-A."/>
        </authorList>
    </citation>
    <scope>NUCLEOTIDE SEQUENCE [LARGE SCALE GENOMIC DNA]</scope>
    <source>
        <strain evidence="1 2">PAMC 26577</strain>
    </source>
</reference>